<organism evidence="2 3">
    <name type="scientific">Phaeoacremonium minimum (strain UCR-PA7)</name>
    <name type="common">Esca disease fungus</name>
    <name type="synonym">Togninia minima</name>
    <dbReference type="NCBI Taxonomy" id="1286976"/>
    <lineage>
        <taxon>Eukaryota</taxon>
        <taxon>Fungi</taxon>
        <taxon>Dikarya</taxon>
        <taxon>Ascomycota</taxon>
        <taxon>Pezizomycotina</taxon>
        <taxon>Sordariomycetes</taxon>
        <taxon>Sordariomycetidae</taxon>
        <taxon>Togniniales</taxon>
        <taxon>Togniniaceae</taxon>
        <taxon>Phaeoacremonium</taxon>
    </lineage>
</organism>
<dbReference type="eggNOG" id="ENOG502RPIZ">
    <property type="taxonomic scope" value="Eukaryota"/>
</dbReference>
<feature type="region of interest" description="Disordered" evidence="1">
    <location>
        <begin position="57"/>
        <end position="163"/>
    </location>
</feature>
<feature type="region of interest" description="Disordered" evidence="1">
    <location>
        <begin position="20"/>
        <end position="39"/>
    </location>
</feature>
<evidence type="ECO:0000313" key="2">
    <source>
        <dbReference type="EMBL" id="EOO00840.1"/>
    </source>
</evidence>
<reference evidence="3" key="1">
    <citation type="journal article" date="2013" name="Genome Announc.">
        <title>Draft genome sequence of the ascomycete Phaeoacremonium aleophilum strain UCR-PA7, a causal agent of the esca disease complex in grapevines.</title>
        <authorList>
            <person name="Blanco-Ulate B."/>
            <person name="Rolshausen P."/>
            <person name="Cantu D."/>
        </authorList>
    </citation>
    <scope>NUCLEOTIDE SEQUENCE [LARGE SCALE GENOMIC DNA]</scope>
    <source>
        <strain evidence="3">UCR-PA7</strain>
    </source>
</reference>
<feature type="compositionally biased region" description="Basic and acidic residues" evidence="1">
    <location>
        <begin position="111"/>
        <end position="124"/>
    </location>
</feature>
<dbReference type="Proteomes" id="UP000014074">
    <property type="component" value="Unassembled WGS sequence"/>
</dbReference>
<dbReference type="AlphaFoldDB" id="R8BNH3"/>
<dbReference type="KEGG" id="tmn:UCRPA7_3725"/>
<keyword evidence="3" id="KW-1185">Reference proteome</keyword>
<feature type="compositionally biased region" description="Acidic residues" evidence="1">
    <location>
        <begin position="77"/>
        <end position="96"/>
    </location>
</feature>
<accession>R8BNH3</accession>
<dbReference type="EMBL" id="KB933061">
    <property type="protein sequence ID" value="EOO00840.1"/>
    <property type="molecule type" value="Genomic_DNA"/>
</dbReference>
<evidence type="ECO:0000313" key="3">
    <source>
        <dbReference type="Proteomes" id="UP000014074"/>
    </source>
</evidence>
<name>R8BNH3_PHAM7</name>
<protein>
    <submittedName>
        <fullName evidence="2">Uncharacterized protein</fullName>
    </submittedName>
</protein>
<proteinExistence type="predicted"/>
<evidence type="ECO:0000256" key="1">
    <source>
        <dbReference type="SAM" id="MobiDB-lite"/>
    </source>
</evidence>
<sequence>MRLAEKKLRDARALALKFAEAEEAATTSSKTDEPTIPDISILDLELEPLNELTTFLDDMTAVPEDDRSTPSLPGPDDKEDETLEETVEDVDMEGTEQDLHPPSPFTYIPLPDRDPPAEESDLRPQKSQFHAPPTPESLNHDVDPVLAYNDPGVGNPEIPDQQDMRDDLTYQGQRQPPVGMRISHALNFLADEDIDRCVDWEKKVEEVEKFLLFAEANDKGNWAFADLGDNSKKMVEDGLSRVRAHRLFNKHHYGDHAEVRPLDPSSVPKPATRLVPVPGISIELAPKKNLDKERYPRHHLHRPETPVNQMYLDSEDRRAKREHYVPLIAQDEDAWFQLPSDQQPADKPLSNLSYIENKMYEDCSAANSGWVFGFQVDKGVKYWLPDGTPLNDSAEHFAKERGARRAGFQKALRAFTNEENRAAETPWRRLVLPLTAKEVEAAKAQATDRGLHPLGLAPTQLPKLASLETFPYTFWMEQYGRVHRLYSERARQKTIAEESHRRGWASLPSRDNAPYVFRGVDANTQYEQDMYPKMKTVIKLLEREEKIAPRPLLTAVMKSLKLGLNGEAAPGDLKFRSLDWKVRGKELKDLAEAELMWLKFLTQGSIHHHMIDELSPRAALYLTFADRLMRLMDDISETALWPDLETKVSVEDLLNKMHESLDGPIKKTQFYVHDALMWLDRLANAGRCR</sequence>
<dbReference type="GeneID" id="19324101"/>
<dbReference type="RefSeq" id="XP_007914540.1">
    <property type="nucleotide sequence ID" value="XM_007916349.1"/>
</dbReference>
<dbReference type="HOGENOM" id="CLU_399661_0_0_1"/>
<gene>
    <name evidence="2" type="ORF">UCRPA7_3725</name>
</gene>
<dbReference type="OrthoDB" id="5422628at2759"/>